<dbReference type="PROSITE" id="PS50943">
    <property type="entry name" value="HTH_CROC1"/>
    <property type="match status" value="1"/>
</dbReference>
<dbReference type="InterPro" id="IPR014710">
    <property type="entry name" value="RmlC-like_jellyroll"/>
</dbReference>
<keyword evidence="4" id="KW-1185">Reference proteome</keyword>
<evidence type="ECO:0000256" key="1">
    <source>
        <dbReference type="ARBA" id="ARBA00023125"/>
    </source>
</evidence>
<dbReference type="Gene3D" id="2.60.120.10">
    <property type="entry name" value="Jelly Rolls"/>
    <property type="match status" value="1"/>
</dbReference>
<name>A0ABY7AXE3_9PSEU</name>
<dbReference type="InterPro" id="IPR001387">
    <property type="entry name" value="Cro/C1-type_HTH"/>
</dbReference>
<gene>
    <name evidence="3" type="ORF">ORV05_25970</name>
</gene>
<organism evidence="3 4">
    <name type="scientific">Amycolatopsis cynarae</name>
    <dbReference type="NCBI Taxonomy" id="2995223"/>
    <lineage>
        <taxon>Bacteria</taxon>
        <taxon>Bacillati</taxon>
        <taxon>Actinomycetota</taxon>
        <taxon>Actinomycetes</taxon>
        <taxon>Pseudonocardiales</taxon>
        <taxon>Pseudonocardiaceae</taxon>
        <taxon>Amycolatopsis</taxon>
    </lineage>
</organism>
<dbReference type="Gene3D" id="1.10.260.40">
    <property type="entry name" value="lambda repressor-like DNA-binding domains"/>
    <property type="match status" value="1"/>
</dbReference>
<dbReference type="SUPFAM" id="SSF47413">
    <property type="entry name" value="lambda repressor-like DNA-binding domains"/>
    <property type="match status" value="1"/>
</dbReference>
<dbReference type="SUPFAM" id="SSF51182">
    <property type="entry name" value="RmlC-like cupins"/>
    <property type="match status" value="1"/>
</dbReference>
<keyword evidence="1" id="KW-0238">DNA-binding</keyword>
<dbReference type="SMART" id="SM00530">
    <property type="entry name" value="HTH_XRE"/>
    <property type="match status" value="1"/>
</dbReference>
<dbReference type="InterPro" id="IPR011051">
    <property type="entry name" value="RmlC_Cupin_sf"/>
</dbReference>
<dbReference type="Pfam" id="PF07883">
    <property type="entry name" value="Cupin_2"/>
    <property type="match status" value="1"/>
</dbReference>
<sequence length="207" mass="22488">MNTVDQEAADPLVGTPRQRMGQTIRVLRHRRKLTLVQLAGRTGLSHSFLSQVERGLAQPSMRSLHRIAEALGATQDQLIAGGSEGGAEVAVLRRGEGVPIPTVDRVPGSTGAARQLLSGPGGFFPTEFVGLDKEFGEFFRHDGNEFLYIAEGVVEVDLGDVTYVLEPGDCLRYPGSRPHRWRGMGRGRTRVLMVHTGVAVHPLTGDR</sequence>
<accession>A0ABY7AXE3</accession>
<dbReference type="Pfam" id="PF13560">
    <property type="entry name" value="HTH_31"/>
    <property type="match status" value="1"/>
</dbReference>
<dbReference type="InterPro" id="IPR010982">
    <property type="entry name" value="Lambda_DNA-bd_dom_sf"/>
</dbReference>
<evidence type="ECO:0000313" key="4">
    <source>
        <dbReference type="Proteomes" id="UP001163203"/>
    </source>
</evidence>
<dbReference type="CDD" id="cd02209">
    <property type="entry name" value="cupin_XRE_C"/>
    <property type="match status" value="1"/>
</dbReference>
<dbReference type="CDD" id="cd00093">
    <property type="entry name" value="HTH_XRE"/>
    <property type="match status" value="1"/>
</dbReference>
<dbReference type="EMBL" id="CP113836">
    <property type="protein sequence ID" value="WAL64394.1"/>
    <property type="molecule type" value="Genomic_DNA"/>
</dbReference>
<evidence type="ECO:0000313" key="3">
    <source>
        <dbReference type="EMBL" id="WAL64394.1"/>
    </source>
</evidence>
<proteinExistence type="predicted"/>
<dbReference type="RefSeq" id="WP_268754622.1">
    <property type="nucleotide sequence ID" value="NZ_CP113836.1"/>
</dbReference>
<dbReference type="PANTHER" id="PTHR46797:SF1">
    <property type="entry name" value="METHYLPHOSPHONATE SYNTHASE"/>
    <property type="match status" value="1"/>
</dbReference>
<dbReference type="PANTHER" id="PTHR46797">
    <property type="entry name" value="HTH-TYPE TRANSCRIPTIONAL REGULATOR"/>
    <property type="match status" value="1"/>
</dbReference>
<feature type="domain" description="HTH cro/C1-type" evidence="2">
    <location>
        <begin position="24"/>
        <end position="78"/>
    </location>
</feature>
<dbReference type="InterPro" id="IPR050807">
    <property type="entry name" value="TransReg_Diox_bact_type"/>
</dbReference>
<protein>
    <submittedName>
        <fullName evidence="3">XRE family transcriptional regulator</fullName>
    </submittedName>
</protein>
<dbReference type="Proteomes" id="UP001163203">
    <property type="component" value="Chromosome"/>
</dbReference>
<evidence type="ECO:0000259" key="2">
    <source>
        <dbReference type="PROSITE" id="PS50943"/>
    </source>
</evidence>
<dbReference type="InterPro" id="IPR013096">
    <property type="entry name" value="Cupin_2"/>
</dbReference>
<reference evidence="3" key="1">
    <citation type="submission" date="2022-11" db="EMBL/GenBank/DDBJ databases">
        <authorList>
            <person name="Mo P."/>
        </authorList>
    </citation>
    <scope>NUCLEOTIDE SEQUENCE</scope>
    <source>
        <strain evidence="3">HUAS 11-8</strain>
    </source>
</reference>